<feature type="non-terminal residue" evidence="2">
    <location>
        <position position="467"/>
    </location>
</feature>
<protein>
    <submittedName>
        <fullName evidence="2">Uncharacterized protein</fullName>
    </submittedName>
</protein>
<evidence type="ECO:0000313" key="3">
    <source>
        <dbReference type="Proteomes" id="UP000649617"/>
    </source>
</evidence>
<keyword evidence="3" id="KW-1185">Reference proteome</keyword>
<feature type="region of interest" description="Disordered" evidence="1">
    <location>
        <begin position="65"/>
        <end position="86"/>
    </location>
</feature>
<name>A0A812SYE6_SYMPI</name>
<sequence>MHKVCSGRHVHLRWGPIKSKQGWSFATSQETAYPPEFCKAVAQDIAIALQKKGFSLTQEPEATQASHAAIAAQKQPRKGRGPVGPSQYATKVAVTIPAVDPPQEIPTKAPQGLQGIPIGSKLLWSREVLKGGSWVREVEYGVFRTPEVFLEKSLKMAHPFDSPVSMDAPNMRAIATILSEGVEGIKAKRKAALDYYCARKVALQKDELALKAKMHPDVRGVTQPKNLLLFKEMLRDACVGDDNLFHDLTSGFRITGELEPSGQFPPKCRVAALSVADLRKTAKWAKHLVASSCRRAAKDKAVAKAVWKESLDQVQRGWLRGPFSSSEIDARLGPEWVASKRFGVIQGEKIRAVDDLSEHMVNSTVSESEKIVLDGVDEILAVARFFGGATTGGVPEFKIPAPDGSVFRGRLHDDFRKGRGSYVEGLWILKDRWASVLAVLDVDRDCVMFFESLALPFGATSSVTGFN</sequence>
<dbReference type="Proteomes" id="UP000649617">
    <property type="component" value="Unassembled WGS sequence"/>
</dbReference>
<gene>
    <name evidence="2" type="ORF">SPIL2461_LOCUS12842</name>
</gene>
<dbReference type="AlphaFoldDB" id="A0A812SYE6"/>
<evidence type="ECO:0000313" key="2">
    <source>
        <dbReference type="EMBL" id="CAE7497429.1"/>
    </source>
</evidence>
<reference evidence="2" key="1">
    <citation type="submission" date="2021-02" db="EMBL/GenBank/DDBJ databases">
        <authorList>
            <person name="Dougan E. K."/>
            <person name="Rhodes N."/>
            <person name="Thang M."/>
            <person name="Chan C."/>
        </authorList>
    </citation>
    <scope>NUCLEOTIDE SEQUENCE</scope>
</reference>
<feature type="non-terminal residue" evidence="2">
    <location>
        <position position="1"/>
    </location>
</feature>
<comment type="caution">
    <text evidence="2">The sequence shown here is derived from an EMBL/GenBank/DDBJ whole genome shotgun (WGS) entry which is preliminary data.</text>
</comment>
<proteinExistence type="predicted"/>
<organism evidence="2 3">
    <name type="scientific">Symbiodinium pilosum</name>
    <name type="common">Dinoflagellate</name>
    <dbReference type="NCBI Taxonomy" id="2952"/>
    <lineage>
        <taxon>Eukaryota</taxon>
        <taxon>Sar</taxon>
        <taxon>Alveolata</taxon>
        <taxon>Dinophyceae</taxon>
        <taxon>Suessiales</taxon>
        <taxon>Symbiodiniaceae</taxon>
        <taxon>Symbiodinium</taxon>
    </lineage>
</organism>
<evidence type="ECO:0000256" key="1">
    <source>
        <dbReference type="SAM" id="MobiDB-lite"/>
    </source>
</evidence>
<accession>A0A812SYE6</accession>
<feature type="compositionally biased region" description="Low complexity" evidence="1">
    <location>
        <begin position="65"/>
        <end position="74"/>
    </location>
</feature>
<dbReference type="EMBL" id="CAJNIZ010027064">
    <property type="protein sequence ID" value="CAE7497429.1"/>
    <property type="molecule type" value="Genomic_DNA"/>
</dbReference>
<dbReference type="OrthoDB" id="447237at2759"/>